<dbReference type="GO" id="GO:0008270">
    <property type="term" value="F:zinc ion binding"/>
    <property type="evidence" value="ECO:0007669"/>
    <property type="project" value="UniProtKB-KW"/>
</dbReference>
<dbReference type="AlphaFoldDB" id="E1ZP73"/>
<dbReference type="GO" id="GO:0016740">
    <property type="term" value="F:transferase activity"/>
    <property type="evidence" value="ECO:0007669"/>
    <property type="project" value="UniProtKB-KW"/>
</dbReference>
<protein>
    <submittedName>
        <fullName evidence="12">Expressed protein</fullName>
    </submittedName>
</protein>
<evidence type="ECO:0000256" key="9">
    <source>
        <dbReference type="ARBA" id="ARBA00023136"/>
    </source>
</evidence>
<evidence type="ECO:0000256" key="10">
    <source>
        <dbReference type="SAM" id="MobiDB-lite"/>
    </source>
</evidence>
<evidence type="ECO:0000256" key="5">
    <source>
        <dbReference type="ARBA" id="ARBA00022771"/>
    </source>
</evidence>
<evidence type="ECO:0000256" key="6">
    <source>
        <dbReference type="ARBA" id="ARBA00022786"/>
    </source>
</evidence>
<evidence type="ECO:0000256" key="7">
    <source>
        <dbReference type="ARBA" id="ARBA00022833"/>
    </source>
</evidence>
<dbReference type="EMBL" id="GL433856">
    <property type="protein sequence ID" value="EFN52395.1"/>
    <property type="molecule type" value="Genomic_DNA"/>
</dbReference>
<evidence type="ECO:0000256" key="8">
    <source>
        <dbReference type="ARBA" id="ARBA00022989"/>
    </source>
</evidence>
<feature type="compositionally biased region" description="Basic residues" evidence="10">
    <location>
        <begin position="7"/>
        <end position="16"/>
    </location>
</feature>
<dbReference type="InterPro" id="IPR011016">
    <property type="entry name" value="Znf_RING-CH"/>
</dbReference>
<evidence type="ECO:0000256" key="3">
    <source>
        <dbReference type="ARBA" id="ARBA00022692"/>
    </source>
</evidence>
<organism evidence="13">
    <name type="scientific">Chlorella variabilis</name>
    <name type="common">Green alga</name>
    <dbReference type="NCBI Taxonomy" id="554065"/>
    <lineage>
        <taxon>Eukaryota</taxon>
        <taxon>Viridiplantae</taxon>
        <taxon>Chlorophyta</taxon>
        <taxon>core chlorophytes</taxon>
        <taxon>Trebouxiophyceae</taxon>
        <taxon>Chlorellales</taxon>
        <taxon>Chlorellaceae</taxon>
        <taxon>Chlorella clade</taxon>
        <taxon>Chlorella</taxon>
    </lineage>
</organism>
<proteinExistence type="predicted"/>
<evidence type="ECO:0000259" key="11">
    <source>
        <dbReference type="PROSITE" id="PS51292"/>
    </source>
</evidence>
<keyword evidence="7" id="KW-0862">Zinc</keyword>
<feature type="domain" description="RING-CH-type" evidence="11">
    <location>
        <begin position="27"/>
        <end position="96"/>
    </location>
</feature>
<dbReference type="PROSITE" id="PS51292">
    <property type="entry name" value="ZF_RING_CH"/>
    <property type="match status" value="1"/>
</dbReference>
<evidence type="ECO:0000256" key="2">
    <source>
        <dbReference type="ARBA" id="ARBA00022679"/>
    </source>
</evidence>
<keyword evidence="8" id="KW-1133">Transmembrane helix</keyword>
<keyword evidence="13" id="KW-1185">Reference proteome</keyword>
<dbReference type="Gene3D" id="3.30.40.10">
    <property type="entry name" value="Zinc/RING finger domain, C3HC4 (zinc finger)"/>
    <property type="match status" value="1"/>
</dbReference>
<evidence type="ECO:0000313" key="12">
    <source>
        <dbReference type="EMBL" id="EFN52395.1"/>
    </source>
</evidence>
<dbReference type="KEGG" id="cvr:CHLNCDRAFT_138858"/>
<dbReference type="PANTHER" id="PTHR46065">
    <property type="entry name" value="E3 UBIQUITIN-PROTEIN LIGASE MARCH 2/3 FAMILY MEMBER"/>
    <property type="match status" value="1"/>
</dbReference>
<comment type="subcellular location">
    <subcellularLocation>
        <location evidence="1">Membrane</location>
        <topology evidence="1">Multi-pass membrane protein</topology>
    </subcellularLocation>
</comment>
<dbReference type="GO" id="GO:0016020">
    <property type="term" value="C:membrane"/>
    <property type="evidence" value="ECO:0007669"/>
    <property type="project" value="UniProtKB-SubCell"/>
</dbReference>
<evidence type="ECO:0000256" key="1">
    <source>
        <dbReference type="ARBA" id="ARBA00004141"/>
    </source>
</evidence>
<dbReference type="InParanoid" id="E1ZP73"/>
<feature type="region of interest" description="Disordered" evidence="10">
    <location>
        <begin position="1"/>
        <end position="29"/>
    </location>
</feature>
<keyword evidence="6" id="KW-0833">Ubl conjugation pathway</keyword>
<keyword evidence="3" id="KW-0812">Transmembrane</keyword>
<dbReference type="OrthoDB" id="508373at2759"/>
<reference evidence="12 13" key="1">
    <citation type="journal article" date="2010" name="Plant Cell">
        <title>The Chlorella variabilis NC64A genome reveals adaptation to photosymbiosis, coevolution with viruses, and cryptic sex.</title>
        <authorList>
            <person name="Blanc G."/>
            <person name="Duncan G."/>
            <person name="Agarkova I."/>
            <person name="Borodovsky M."/>
            <person name="Gurnon J."/>
            <person name="Kuo A."/>
            <person name="Lindquist E."/>
            <person name="Lucas S."/>
            <person name="Pangilinan J."/>
            <person name="Polle J."/>
            <person name="Salamov A."/>
            <person name="Terry A."/>
            <person name="Yamada T."/>
            <person name="Dunigan D.D."/>
            <person name="Grigoriev I.V."/>
            <person name="Claverie J.M."/>
            <person name="Van Etten J.L."/>
        </authorList>
    </citation>
    <scope>NUCLEOTIDE SEQUENCE [LARGE SCALE GENOMIC DNA]</scope>
    <source>
        <strain evidence="12 13">NC64A</strain>
    </source>
</reference>
<accession>E1ZP73</accession>
<dbReference type="CDD" id="cd16495">
    <property type="entry name" value="RING_CH-C4HC3_MARCH"/>
    <property type="match status" value="1"/>
</dbReference>
<dbReference type="GeneID" id="17351812"/>
<dbReference type="PANTHER" id="PTHR46065:SF3">
    <property type="entry name" value="FI20425P1"/>
    <property type="match status" value="1"/>
</dbReference>
<sequence length="278" mass="29447">MEVARLLPRRKQRPLRCSRAEPHGSSGGPRDPPLCRICWEGDEADGNGLVAPCACSGSMRHVHVRCLGHWQQQLRVQKGIGASRRCDVCRAPWSKAFMPPATPRDWREALRGFMGRVPWGAVLECWRFGILLAGAMHGMQAGVAGFRSGMRWAAGSSRANIEGLARWAPEVALAAGTLPPLKVPMALCLGACVVGLAAQAALMSMVCAYTGTVVGFARGVTQSLLITVQLGSCLVQRGTIVASTLAGGAFRGTAAAGRLAAPLVLGLVRTLALTRLFN</sequence>
<dbReference type="Pfam" id="PF12906">
    <property type="entry name" value="RINGv"/>
    <property type="match status" value="1"/>
</dbReference>
<keyword evidence="2" id="KW-0808">Transferase</keyword>
<dbReference type="eggNOG" id="KOG1609">
    <property type="taxonomic scope" value="Eukaryota"/>
</dbReference>
<name>E1ZP73_CHLVA</name>
<evidence type="ECO:0000256" key="4">
    <source>
        <dbReference type="ARBA" id="ARBA00022723"/>
    </source>
</evidence>
<evidence type="ECO:0000313" key="13">
    <source>
        <dbReference type="Proteomes" id="UP000008141"/>
    </source>
</evidence>
<dbReference type="STRING" id="554065.E1ZP73"/>
<keyword evidence="4" id="KW-0479">Metal-binding</keyword>
<keyword evidence="9" id="KW-0472">Membrane</keyword>
<dbReference type="InterPro" id="IPR013083">
    <property type="entry name" value="Znf_RING/FYVE/PHD"/>
</dbReference>
<dbReference type="RefSeq" id="XP_005844497.1">
    <property type="nucleotide sequence ID" value="XM_005844435.1"/>
</dbReference>
<dbReference type="SUPFAM" id="SSF57850">
    <property type="entry name" value="RING/U-box"/>
    <property type="match status" value="1"/>
</dbReference>
<keyword evidence="5" id="KW-0863">Zinc-finger</keyword>
<gene>
    <name evidence="12" type="ORF">CHLNCDRAFT_138858</name>
</gene>
<dbReference type="Proteomes" id="UP000008141">
    <property type="component" value="Unassembled WGS sequence"/>
</dbReference>
<dbReference type="SMART" id="SM00744">
    <property type="entry name" value="RINGv"/>
    <property type="match status" value="1"/>
</dbReference>